<dbReference type="Proteomes" id="UP000187891">
    <property type="component" value="Unassembled WGS sequence"/>
</dbReference>
<dbReference type="AlphaFoldDB" id="A0A1R3TZ69"/>
<dbReference type="STRING" id="1907666.DSM25559_3993"/>
<sequence>MEAPILFAGGTGVIGREGVKAFRKRHPRVPILIGARDMTRAHSLAEEVGKAAAVQIDINRPRLGLEKDDQLGGVVMMAPDDGLTGLSHAQDLRVPYLSMGNWLVEVGAEMAHVIRRPDASPVVLASHWHGGPAVFMTQAATRSMDAVHSVSVGAIVDEQDPTGPAAMADMERGSEGGSGVWAFDDGRRVWLNGTAASREIRALDGRRLNGSALTPYDIVSLQAMTQARSVRFDLAMAESSSRRRGEGIATELVVEIEGELRDSPCHRRLTLEFGKGQAALTGLSGALALSMVLGLEGKPAFPSGLYFPELLMDADWYLNELRAEGAVIEL</sequence>
<reference evidence="2" key="1">
    <citation type="submission" date="2016-10" db="EMBL/GenBank/DDBJ databases">
        <authorList>
            <person name="Wibberg D."/>
        </authorList>
    </citation>
    <scope>NUCLEOTIDE SEQUENCE [LARGE SCALE GENOMIC DNA]</scope>
</reference>
<evidence type="ECO:0000313" key="2">
    <source>
        <dbReference type="Proteomes" id="UP000187891"/>
    </source>
</evidence>
<name>A0A1R3TZ69_9HYPH</name>
<evidence type="ECO:0000313" key="1">
    <source>
        <dbReference type="EMBL" id="SCX32777.1"/>
    </source>
</evidence>
<dbReference type="EMBL" id="FMUE01000011">
    <property type="protein sequence ID" value="SCX32777.1"/>
    <property type="molecule type" value="Genomic_DNA"/>
</dbReference>
<evidence type="ECO:0008006" key="3">
    <source>
        <dbReference type="Google" id="ProtNLM"/>
    </source>
</evidence>
<organism evidence="1 2">
    <name type="scientific">Agrobacterium rosae</name>
    <dbReference type="NCBI Taxonomy" id="1972867"/>
    <lineage>
        <taxon>Bacteria</taxon>
        <taxon>Pseudomonadati</taxon>
        <taxon>Pseudomonadota</taxon>
        <taxon>Alphaproteobacteria</taxon>
        <taxon>Hyphomicrobiales</taxon>
        <taxon>Rhizobiaceae</taxon>
        <taxon>Rhizobium/Agrobacterium group</taxon>
        <taxon>Agrobacterium</taxon>
    </lineage>
</organism>
<protein>
    <recommendedName>
        <fullName evidence="3">Saccharopine dehydrogenase</fullName>
    </recommendedName>
</protein>
<proteinExistence type="predicted"/>
<accession>A0A1R3TZ69</accession>
<dbReference type="RefSeq" id="WP_077122101.1">
    <property type="nucleotide sequence ID" value="NZ_FMUE01000011.1"/>
</dbReference>
<gene>
    <name evidence="1" type="ORF">DSM25559_3993</name>
</gene>